<dbReference type="EMBL" id="BOMB01000006">
    <property type="protein sequence ID" value="GID10213.1"/>
    <property type="molecule type" value="Genomic_DNA"/>
</dbReference>
<comment type="caution">
    <text evidence="1">The sequence shown here is derived from an EMBL/GenBank/DDBJ whole genome shotgun (WGS) entry which is preliminary data.</text>
</comment>
<evidence type="ECO:0000313" key="1">
    <source>
        <dbReference type="EMBL" id="GID10213.1"/>
    </source>
</evidence>
<dbReference type="Proteomes" id="UP000612808">
    <property type="component" value="Unassembled WGS sequence"/>
</dbReference>
<name>A0A8J3J6D2_9ACTN</name>
<dbReference type="AlphaFoldDB" id="A0A8J3J6D2"/>
<sequence length="146" mass="15325">MPGAFIALAAADGRCRAVAVEVFHGARHLVGALTEVWEHTYTGDTHRLVSAVFGHTSWDAIDATAAPNRLPPIGGGIAVPGVGYATAAAFGPAALTTATVDELLRLRRAIVQIRPAADLLAVHHRGVPVETYRLGDGPPRPCTHRL</sequence>
<organism evidence="1 2">
    <name type="scientific">Actinocatenispora rupis</name>
    <dbReference type="NCBI Taxonomy" id="519421"/>
    <lineage>
        <taxon>Bacteria</taxon>
        <taxon>Bacillati</taxon>
        <taxon>Actinomycetota</taxon>
        <taxon>Actinomycetes</taxon>
        <taxon>Micromonosporales</taxon>
        <taxon>Micromonosporaceae</taxon>
        <taxon>Actinocatenispora</taxon>
    </lineage>
</organism>
<reference evidence="1" key="1">
    <citation type="submission" date="2021-01" db="EMBL/GenBank/DDBJ databases">
        <title>Whole genome shotgun sequence of Actinocatenispora rupis NBRC 107355.</title>
        <authorList>
            <person name="Komaki H."/>
            <person name="Tamura T."/>
        </authorList>
    </citation>
    <scope>NUCLEOTIDE SEQUENCE</scope>
    <source>
        <strain evidence="1">NBRC 107355</strain>
    </source>
</reference>
<proteinExistence type="predicted"/>
<keyword evidence="2" id="KW-1185">Reference proteome</keyword>
<gene>
    <name evidence="1" type="ORF">Aru02nite_11020</name>
</gene>
<evidence type="ECO:0000313" key="2">
    <source>
        <dbReference type="Proteomes" id="UP000612808"/>
    </source>
</evidence>
<protein>
    <submittedName>
        <fullName evidence="1">Uncharacterized protein</fullName>
    </submittedName>
</protein>
<dbReference type="RefSeq" id="WP_203655419.1">
    <property type="nucleotide sequence ID" value="NZ_BAAAZM010000002.1"/>
</dbReference>
<accession>A0A8J3J6D2</accession>